<dbReference type="EMBL" id="CCKQ01008208">
    <property type="protein sequence ID" value="CDW79649.1"/>
    <property type="molecule type" value="Genomic_DNA"/>
</dbReference>
<evidence type="ECO:0000313" key="10">
    <source>
        <dbReference type="EMBL" id="CDW79649.1"/>
    </source>
</evidence>
<evidence type="ECO:0000256" key="7">
    <source>
        <dbReference type="ARBA" id="ARBA00023242"/>
    </source>
</evidence>
<keyword evidence="7 8" id="KW-0539">Nucleus</keyword>
<dbReference type="PANTHER" id="PTHR12787">
    <property type="entry name" value="RIBOSOMAL RNA-PROCESSING PROTEIN 8"/>
    <property type="match status" value="1"/>
</dbReference>
<keyword evidence="6 8" id="KW-0949">S-adenosyl-L-methionine</keyword>
<dbReference type="OMA" id="KWPTNPL"/>
<name>A0A078ABT4_STYLE</name>
<dbReference type="GO" id="GO:0008168">
    <property type="term" value="F:methyltransferase activity"/>
    <property type="evidence" value="ECO:0007669"/>
    <property type="project" value="UniProtKB-KW"/>
</dbReference>
<dbReference type="SUPFAM" id="SSF53335">
    <property type="entry name" value="S-adenosyl-L-methionine-dependent methyltransferases"/>
    <property type="match status" value="1"/>
</dbReference>
<evidence type="ECO:0000256" key="8">
    <source>
        <dbReference type="RuleBase" id="RU365074"/>
    </source>
</evidence>
<evidence type="ECO:0000313" key="11">
    <source>
        <dbReference type="Proteomes" id="UP000039865"/>
    </source>
</evidence>
<dbReference type="OrthoDB" id="10258825at2759"/>
<comment type="function">
    <text evidence="8">Probable methyltransferase required to silence rDNA.</text>
</comment>
<dbReference type="EC" id="2.1.1.-" evidence="8"/>
<evidence type="ECO:0000256" key="5">
    <source>
        <dbReference type="ARBA" id="ARBA00022679"/>
    </source>
</evidence>
<sequence>MDKNQKKREVKLQEKQQKKNKNVGGSSKQKNEVKDRIQEGMMSSKFRFLNEQLYTSESAKAIDMFKENPQLFEDVKYYQLANCIQYHTGYRHQVDKWPKNPLDIIIDELKKDKYKTKNIGDFGCGEGRLEVDLKASGHLGKIYSFDAGKMSDHIVQCDIAHVPVKNNHLDIGVFSLSLMGTNFTDFLREANRVIKPDGRLFIAEVMSRFPDINDFVKRMRNEVGFRSLKVNKLKDYFYVMVFEKEEDANKLRLTSDFKQLLTPCKYKKR</sequence>
<comment type="subcellular location">
    <subcellularLocation>
        <location evidence="1 8">Nucleus</location>
        <location evidence="1 8">Nucleolus</location>
    </subcellularLocation>
</comment>
<proteinExistence type="inferred from homology"/>
<gene>
    <name evidence="10" type="primary">Contig16190.g17251</name>
    <name evidence="10" type="ORF">STYLEM_8640</name>
</gene>
<evidence type="ECO:0000256" key="4">
    <source>
        <dbReference type="ARBA" id="ARBA00022603"/>
    </source>
</evidence>
<dbReference type="Proteomes" id="UP000039865">
    <property type="component" value="Unassembled WGS sequence"/>
</dbReference>
<keyword evidence="4 8" id="KW-0489">Methyltransferase</keyword>
<dbReference type="InParanoid" id="A0A078ABT4"/>
<dbReference type="Gene3D" id="1.10.10.2150">
    <property type="entry name" value="Ribosomal RNA-processing protein 8, N-terminal domain"/>
    <property type="match status" value="1"/>
</dbReference>
<dbReference type="GO" id="GO:0005730">
    <property type="term" value="C:nucleolus"/>
    <property type="evidence" value="ECO:0007669"/>
    <property type="project" value="UniProtKB-SubCell"/>
</dbReference>
<dbReference type="GO" id="GO:0006364">
    <property type="term" value="P:rRNA processing"/>
    <property type="evidence" value="ECO:0007669"/>
    <property type="project" value="UniProtKB-UniRule"/>
</dbReference>
<keyword evidence="11" id="KW-1185">Reference proteome</keyword>
<protein>
    <recommendedName>
        <fullName evidence="8">Ribosomal RNA-processing protein 8</fullName>
        <ecNumber evidence="8">2.1.1.-</ecNumber>
    </recommendedName>
</protein>
<dbReference type="CDD" id="cd02440">
    <property type="entry name" value="AdoMet_MTases"/>
    <property type="match status" value="1"/>
</dbReference>
<dbReference type="FunCoup" id="A0A078ABT4">
    <property type="interactions" value="85"/>
</dbReference>
<keyword evidence="5 8" id="KW-0808">Transferase</keyword>
<accession>A0A078ABT4</accession>
<feature type="region of interest" description="Disordered" evidence="9">
    <location>
        <begin position="1"/>
        <end position="33"/>
    </location>
</feature>
<dbReference type="InterPro" id="IPR007823">
    <property type="entry name" value="RRP8"/>
</dbReference>
<evidence type="ECO:0000256" key="3">
    <source>
        <dbReference type="ARBA" id="ARBA00022552"/>
    </source>
</evidence>
<dbReference type="InterPro" id="IPR029063">
    <property type="entry name" value="SAM-dependent_MTases_sf"/>
</dbReference>
<dbReference type="GO" id="GO:0032259">
    <property type="term" value="P:methylation"/>
    <property type="evidence" value="ECO:0007669"/>
    <property type="project" value="UniProtKB-KW"/>
</dbReference>
<dbReference type="Gene3D" id="3.40.50.150">
    <property type="entry name" value="Vaccinia Virus protein VP39"/>
    <property type="match status" value="1"/>
</dbReference>
<dbReference type="Pfam" id="PF05148">
    <property type="entry name" value="Methyltransf_8"/>
    <property type="match status" value="1"/>
</dbReference>
<evidence type="ECO:0000256" key="6">
    <source>
        <dbReference type="ARBA" id="ARBA00022691"/>
    </source>
</evidence>
<dbReference type="AlphaFoldDB" id="A0A078ABT4"/>
<evidence type="ECO:0000256" key="1">
    <source>
        <dbReference type="ARBA" id="ARBA00004604"/>
    </source>
</evidence>
<comment type="similarity">
    <text evidence="2 8">Belongs to the methyltransferase superfamily. RRP8 family.</text>
</comment>
<evidence type="ECO:0000256" key="9">
    <source>
        <dbReference type="SAM" id="MobiDB-lite"/>
    </source>
</evidence>
<dbReference type="PANTHER" id="PTHR12787:SF0">
    <property type="entry name" value="RIBOSOMAL RNA-PROCESSING PROTEIN 8"/>
    <property type="match status" value="1"/>
</dbReference>
<organism evidence="10 11">
    <name type="scientific">Stylonychia lemnae</name>
    <name type="common">Ciliate</name>
    <dbReference type="NCBI Taxonomy" id="5949"/>
    <lineage>
        <taxon>Eukaryota</taxon>
        <taxon>Sar</taxon>
        <taxon>Alveolata</taxon>
        <taxon>Ciliophora</taxon>
        <taxon>Intramacronucleata</taxon>
        <taxon>Spirotrichea</taxon>
        <taxon>Stichotrichia</taxon>
        <taxon>Sporadotrichida</taxon>
        <taxon>Oxytrichidae</taxon>
        <taxon>Stylonychinae</taxon>
        <taxon>Stylonychia</taxon>
    </lineage>
</organism>
<dbReference type="InterPro" id="IPR042036">
    <property type="entry name" value="RRP8_N"/>
</dbReference>
<reference evidence="10 11" key="1">
    <citation type="submission" date="2014-06" db="EMBL/GenBank/DDBJ databases">
        <authorList>
            <person name="Swart Estienne"/>
        </authorList>
    </citation>
    <scope>NUCLEOTIDE SEQUENCE [LARGE SCALE GENOMIC DNA]</scope>
    <source>
        <strain evidence="10 11">130c</strain>
    </source>
</reference>
<evidence type="ECO:0000256" key="2">
    <source>
        <dbReference type="ARBA" id="ARBA00006301"/>
    </source>
</evidence>
<keyword evidence="3 8" id="KW-0698">rRNA processing</keyword>